<dbReference type="HOGENOM" id="CLU_1577868_0_0_0"/>
<protein>
    <submittedName>
        <fullName evidence="1">Uncharacterized protein</fullName>
    </submittedName>
</protein>
<dbReference type="RefSeq" id="WP_013181545.1">
    <property type="nucleotide sequence ID" value="NC_014225.1"/>
</dbReference>
<dbReference type="Proteomes" id="UP000001505">
    <property type="component" value="Chromosome"/>
</dbReference>
<dbReference type="STRING" id="716544.wcw_0445"/>
<organism evidence="1 2">
    <name type="scientific">Waddlia chondrophila (strain ATCC VR-1470 / WSU 86-1044)</name>
    <dbReference type="NCBI Taxonomy" id="716544"/>
    <lineage>
        <taxon>Bacteria</taxon>
        <taxon>Pseudomonadati</taxon>
        <taxon>Chlamydiota</taxon>
        <taxon>Chlamydiia</taxon>
        <taxon>Parachlamydiales</taxon>
        <taxon>Waddliaceae</taxon>
        <taxon>Waddlia</taxon>
    </lineage>
</organism>
<proteinExistence type="predicted"/>
<dbReference type="EMBL" id="CP001928">
    <property type="protein sequence ID" value="ADI37817.1"/>
    <property type="molecule type" value="Genomic_DNA"/>
</dbReference>
<accession>D6YUK6</accession>
<sequence length="169" mass="19215">MSLSTSIKMESGWQILPDLVANLLDGRAEKQRFKMYENGTYQGTIQIRLLKEGQFKPRVRTSGSLNVVYMAEPVKDFIFSSHLAPFYHLHDRDTACLIHSIFLSVMKGIEKEEFSLSDDARIQYRYGGGTIRFYKVSESLNEEQMAIVNVASDFFGSVNVGDLFGKIKI</sequence>
<dbReference type="KEGG" id="wch:wcw_0445"/>
<gene>
    <name evidence="1" type="ordered locus">wcw_0445</name>
</gene>
<dbReference type="AlphaFoldDB" id="D6YUK6"/>
<name>D6YUK6_WADCW</name>
<keyword evidence="2" id="KW-1185">Reference proteome</keyword>
<evidence type="ECO:0000313" key="2">
    <source>
        <dbReference type="Proteomes" id="UP000001505"/>
    </source>
</evidence>
<reference evidence="1 2" key="1">
    <citation type="journal article" date="2010" name="PLoS ONE">
        <title>The Waddlia genome: a window into chlamydial biology.</title>
        <authorList>
            <person name="Bertelli C."/>
            <person name="Collyn F."/>
            <person name="Croxatto A."/>
            <person name="Ruckert C."/>
            <person name="Polkinghorne A."/>
            <person name="Kebbi-Beghdadi C."/>
            <person name="Goesmann A."/>
            <person name="Vaughan L."/>
            <person name="Greub G."/>
        </authorList>
    </citation>
    <scope>NUCLEOTIDE SEQUENCE [LARGE SCALE GENOMIC DNA]</scope>
    <source>
        <strain evidence="2">ATCC VR-1470 / WSU 86-1044</strain>
    </source>
</reference>
<evidence type="ECO:0000313" key="1">
    <source>
        <dbReference type="EMBL" id="ADI37817.1"/>
    </source>
</evidence>